<evidence type="ECO:0000313" key="2">
    <source>
        <dbReference type="EMBL" id="ABX07797.1"/>
    </source>
</evidence>
<keyword evidence="1" id="KW-0812">Transmembrane</keyword>
<accession>A9B8Y3</accession>
<dbReference type="KEGG" id="hau:Haur_5169"/>
<sequence length="104" mass="11964">MGRWTPPPWWLWMLVQVSAWFFGMVGVVWCTLMLISLYHDTRSWPPDDLLSRVVVAFGWSCLSIGVDGWIILRGTQTRWRGLVGYGVLLLANGALIYTFGRLFE</sequence>
<geneLocation type="plasmid" evidence="2 3">
    <name>pHAU01</name>
</geneLocation>
<dbReference type="AlphaFoldDB" id="A9B8Y3"/>
<feature type="transmembrane region" description="Helical" evidence="1">
    <location>
        <begin position="12"/>
        <end position="37"/>
    </location>
</feature>
<dbReference type="EMBL" id="CP000876">
    <property type="protein sequence ID" value="ABX07797.1"/>
    <property type="molecule type" value="Genomic_DNA"/>
</dbReference>
<evidence type="ECO:0000313" key="3">
    <source>
        <dbReference type="Proteomes" id="UP000000787"/>
    </source>
</evidence>
<keyword evidence="1" id="KW-1133">Transmembrane helix</keyword>
<name>A9B8Y3_HERA2</name>
<dbReference type="HOGENOM" id="CLU_2246251_0_0_0"/>
<feature type="transmembrane region" description="Helical" evidence="1">
    <location>
        <begin position="49"/>
        <end position="70"/>
    </location>
</feature>
<gene>
    <name evidence="2" type="ordered locus">Haur_5169</name>
</gene>
<evidence type="ECO:0000256" key="1">
    <source>
        <dbReference type="SAM" id="Phobius"/>
    </source>
</evidence>
<dbReference type="InParanoid" id="A9B8Y3"/>
<keyword evidence="1" id="KW-0472">Membrane</keyword>
<dbReference type="Proteomes" id="UP000000787">
    <property type="component" value="Plasmid pHAU01"/>
</dbReference>
<organism evidence="2 3">
    <name type="scientific">Herpetosiphon aurantiacus (strain ATCC 23779 / DSM 785 / 114-95)</name>
    <dbReference type="NCBI Taxonomy" id="316274"/>
    <lineage>
        <taxon>Bacteria</taxon>
        <taxon>Bacillati</taxon>
        <taxon>Chloroflexota</taxon>
        <taxon>Chloroflexia</taxon>
        <taxon>Herpetosiphonales</taxon>
        <taxon>Herpetosiphonaceae</taxon>
        <taxon>Herpetosiphon</taxon>
    </lineage>
</organism>
<proteinExistence type="predicted"/>
<reference evidence="2 3" key="1">
    <citation type="journal article" date="2011" name="Stand. Genomic Sci.">
        <title>Complete genome sequence of the filamentous gliding predatory bacterium Herpetosiphon aurantiacus type strain (114-95(T)).</title>
        <authorList>
            <person name="Kiss H."/>
            <person name="Nett M."/>
            <person name="Domin N."/>
            <person name="Martin K."/>
            <person name="Maresca J.A."/>
            <person name="Copeland A."/>
            <person name="Lapidus A."/>
            <person name="Lucas S."/>
            <person name="Berry K.W."/>
            <person name="Glavina Del Rio T."/>
            <person name="Dalin E."/>
            <person name="Tice H."/>
            <person name="Pitluck S."/>
            <person name="Richardson P."/>
            <person name="Bruce D."/>
            <person name="Goodwin L."/>
            <person name="Han C."/>
            <person name="Detter J.C."/>
            <person name="Schmutz J."/>
            <person name="Brettin T."/>
            <person name="Land M."/>
            <person name="Hauser L."/>
            <person name="Kyrpides N.C."/>
            <person name="Ivanova N."/>
            <person name="Goker M."/>
            <person name="Woyke T."/>
            <person name="Klenk H.P."/>
            <person name="Bryant D.A."/>
        </authorList>
    </citation>
    <scope>NUCLEOTIDE SEQUENCE [LARGE SCALE GENOMIC DNA]</scope>
    <source>
        <strain evidence="3">ATCC 23779 / DSM 785 / 114-95</strain>
        <plasmid evidence="2">pHAU01</plasmid>
    </source>
</reference>
<protein>
    <submittedName>
        <fullName evidence="2">Uncharacterized protein</fullName>
    </submittedName>
</protein>
<feature type="transmembrane region" description="Helical" evidence="1">
    <location>
        <begin position="82"/>
        <end position="100"/>
    </location>
</feature>
<keyword evidence="2" id="KW-0614">Plasmid</keyword>
<keyword evidence="3" id="KW-1185">Reference proteome</keyword>
<dbReference type="BioCyc" id="HAUR316274:GHYA-5231-MONOMER"/>